<dbReference type="GO" id="GO:0003824">
    <property type="term" value="F:catalytic activity"/>
    <property type="evidence" value="ECO:0007669"/>
    <property type="project" value="UniProtKB-ARBA"/>
</dbReference>
<dbReference type="HOGENOM" id="CLU_049416_0_0_11"/>
<dbReference type="eggNOG" id="COG1075">
    <property type="taxonomic scope" value="Bacteria"/>
</dbReference>
<dbReference type="AlphaFoldDB" id="R4Z1Q9"/>
<dbReference type="Proteomes" id="UP000018291">
    <property type="component" value="Unassembled WGS sequence"/>
</dbReference>
<accession>R4Z1Q9</accession>
<sequence>MPLPFPVVATDDPLAEQPNGPSTAGSLLRVLTALPKRSDNLVAVVNGLFGDALDDRDSSWATPMTIRAGDTVLPLDRDSLRNSLSTVDVGPRLCVLVHGLMSTESIWRFPGDRSTTLGTLLADDHDMTVLSVRYNTGRHISDNGRELAQLLSHLVSAWPVRVREINLIGHSMGGLVIRSAGHYARRQRTRGRRLPVGRRWTSKVRRVVLIGVPNTGAGLEAVVHSASAALWALPIPTTRLVGLGLDQRSAGIKDLRFGAIVEEDWAERDPGARQRNFPHLPDRLHRAKHLVIGGTITTDPDHPLAKMLGDVLVTSPSVSGRSTDGDLFPHATTRTFPKITHNTLAHHPDVYQAITDWW</sequence>
<dbReference type="InterPro" id="IPR000073">
    <property type="entry name" value="AB_hydrolase_1"/>
</dbReference>
<feature type="domain" description="AB hydrolase-1" evidence="1">
    <location>
        <begin position="95"/>
        <end position="309"/>
    </location>
</feature>
<reference evidence="2 3" key="1">
    <citation type="journal article" date="2013" name="ISME J.">
        <title>Metabolic model for the filamentous 'Candidatus Microthrix parvicella' based on genomic and metagenomic analyses.</title>
        <authorList>
            <person name="Jon McIlroy S."/>
            <person name="Kristiansen R."/>
            <person name="Albertsen M."/>
            <person name="Michael Karst S."/>
            <person name="Rossetti S."/>
            <person name="Lund Nielsen J."/>
            <person name="Tandoi V."/>
            <person name="James Seviour R."/>
            <person name="Nielsen P.H."/>
        </authorList>
    </citation>
    <scope>NUCLEOTIDE SEQUENCE [LARGE SCALE GENOMIC DNA]</scope>
    <source>
        <strain evidence="2 3">RN1</strain>
    </source>
</reference>
<evidence type="ECO:0000313" key="3">
    <source>
        <dbReference type="Proteomes" id="UP000018291"/>
    </source>
</evidence>
<dbReference type="SUPFAM" id="SSF53474">
    <property type="entry name" value="alpha/beta-Hydrolases"/>
    <property type="match status" value="1"/>
</dbReference>
<name>R4Z1Q9_9ACTN</name>
<keyword evidence="3" id="KW-1185">Reference proteome</keyword>
<proteinExistence type="predicted"/>
<dbReference type="InterPro" id="IPR029058">
    <property type="entry name" value="AB_hydrolase_fold"/>
</dbReference>
<gene>
    <name evidence="2" type="ORF">BN381_20030</name>
</gene>
<organism evidence="2 3">
    <name type="scientific">Candidatus Neomicrothrix parvicella RN1</name>
    <dbReference type="NCBI Taxonomy" id="1229780"/>
    <lineage>
        <taxon>Bacteria</taxon>
        <taxon>Bacillati</taxon>
        <taxon>Actinomycetota</taxon>
        <taxon>Acidimicrobiia</taxon>
        <taxon>Acidimicrobiales</taxon>
        <taxon>Microthrixaceae</taxon>
        <taxon>Candidatus Neomicrothrix</taxon>
    </lineage>
</organism>
<evidence type="ECO:0000259" key="1">
    <source>
        <dbReference type="Pfam" id="PF12697"/>
    </source>
</evidence>
<evidence type="ECO:0000313" key="2">
    <source>
        <dbReference type="EMBL" id="CCM63206.1"/>
    </source>
</evidence>
<dbReference type="Gene3D" id="3.40.50.1820">
    <property type="entry name" value="alpha/beta hydrolase"/>
    <property type="match status" value="1"/>
</dbReference>
<dbReference type="STRING" id="1229780.BN381_20030"/>
<comment type="caution">
    <text evidence="2">The sequence shown here is derived from an EMBL/GenBank/DDBJ whole genome shotgun (WGS) entry which is preliminary data.</text>
</comment>
<protein>
    <recommendedName>
        <fullName evidence="1">AB hydrolase-1 domain-containing protein</fullName>
    </recommendedName>
</protein>
<dbReference type="Pfam" id="PF12697">
    <property type="entry name" value="Abhydrolase_6"/>
    <property type="match status" value="1"/>
</dbReference>
<dbReference type="EMBL" id="CANL01000012">
    <property type="protein sequence ID" value="CCM63206.1"/>
    <property type="molecule type" value="Genomic_DNA"/>
</dbReference>